<organism evidence="1 2">
    <name type="scientific">Thiohalobacter thiocyanaticus</name>
    <dbReference type="NCBI Taxonomy" id="585455"/>
    <lineage>
        <taxon>Bacteria</taxon>
        <taxon>Pseudomonadati</taxon>
        <taxon>Pseudomonadota</taxon>
        <taxon>Gammaproteobacteria</taxon>
        <taxon>Thiohalobacterales</taxon>
        <taxon>Thiohalobacteraceae</taxon>
        <taxon>Thiohalobacter</taxon>
    </lineage>
</organism>
<name>A0A1Z4VQJ6_9GAMM</name>
<dbReference type="EMBL" id="AP018052">
    <property type="protein sequence ID" value="BAZ93755.1"/>
    <property type="molecule type" value="Genomic_DNA"/>
</dbReference>
<gene>
    <name evidence="1" type="ORF">FOKN1_1357</name>
</gene>
<accession>A0A1Z4VQJ6</accession>
<dbReference type="Proteomes" id="UP000218765">
    <property type="component" value="Chromosome"/>
</dbReference>
<reference evidence="1 2" key="1">
    <citation type="submission" date="2017-05" db="EMBL/GenBank/DDBJ databases">
        <title>Thiocyanate degradation by Thiohalobacter thiocyanaticus FOKN1.</title>
        <authorList>
            <person name="Oshiki M."/>
            <person name="Fukushima T."/>
            <person name="Kawano S."/>
            <person name="Nakagawa J."/>
        </authorList>
    </citation>
    <scope>NUCLEOTIDE SEQUENCE [LARGE SCALE GENOMIC DNA]</scope>
    <source>
        <strain evidence="1 2">FOKN1</strain>
    </source>
</reference>
<sequence length="141" mass="16795">MCPKHYRRWYNKNHRDANKRREQVRECYRRNPANALLSLYKSKAKRENREFDLDRDWIQSRLDKGRCEVTGLPFAKGRFGEKPGKYRQDPWAISIDRIDNRKGYTKDNCRMVVWSLNRAKGNYPDEVLLKLAAALVNPPLL</sequence>
<protein>
    <submittedName>
        <fullName evidence="1">ATPase</fullName>
    </submittedName>
</protein>
<evidence type="ECO:0000313" key="1">
    <source>
        <dbReference type="EMBL" id="BAZ93755.1"/>
    </source>
</evidence>
<dbReference type="Gene3D" id="3.30.40.220">
    <property type="match status" value="1"/>
</dbReference>
<evidence type="ECO:0000313" key="2">
    <source>
        <dbReference type="Proteomes" id="UP000218765"/>
    </source>
</evidence>
<dbReference type="KEGG" id="ttc:FOKN1_1357"/>
<keyword evidence="2" id="KW-1185">Reference proteome</keyword>
<proteinExistence type="predicted"/>
<dbReference type="AlphaFoldDB" id="A0A1Z4VQJ6"/>